<name>A0A1G2QIF5_9BACT</name>
<dbReference type="Gene3D" id="3.40.50.150">
    <property type="entry name" value="Vaccinia Virus protein VP39"/>
    <property type="match status" value="1"/>
</dbReference>
<dbReference type="Pfam" id="PF13847">
    <property type="entry name" value="Methyltransf_31"/>
    <property type="match status" value="1"/>
</dbReference>
<dbReference type="SUPFAM" id="SSF53335">
    <property type="entry name" value="S-adenosyl-L-methionine-dependent methyltransferases"/>
    <property type="match status" value="1"/>
</dbReference>
<dbReference type="STRING" id="1802440.A2569_01385"/>
<dbReference type="EMBL" id="MHTL01000017">
    <property type="protein sequence ID" value="OHA60198.1"/>
    <property type="molecule type" value="Genomic_DNA"/>
</dbReference>
<evidence type="ECO:0000313" key="2">
    <source>
        <dbReference type="EMBL" id="OHA60198.1"/>
    </source>
</evidence>
<feature type="domain" description="Methyltransferase" evidence="1">
    <location>
        <begin position="22"/>
        <end position="133"/>
    </location>
</feature>
<organism evidence="2 3">
    <name type="scientific">Candidatus Vogelbacteria bacterium RIFOXYD1_FULL_51_18</name>
    <dbReference type="NCBI Taxonomy" id="1802440"/>
    <lineage>
        <taxon>Bacteria</taxon>
        <taxon>Candidatus Vogeliibacteriota</taxon>
    </lineage>
</organism>
<dbReference type="CDD" id="cd02440">
    <property type="entry name" value="AdoMet_MTases"/>
    <property type="match status" value="1"/>
</dbReference>
<proteinExistence type="predicted"/>
<sequence length="181" mass="18774">MIAVAANFADPKENLKVLDIAPGARVADFGAGSGAYSFAAAALVGREGKVYAVEVQKELVDTLASAAIEQGFSNIEAFWGDLNRVGGSHIAEASIDAVIISNILFQSEDKLSIAQEALRILKPGGTALVIDWSGSFGGLGPSAAAVVNATQGKSLFIEAGFKLVEECNAGAQHWGIIMRKP</sequence>
<protein>
    <recommendedName>
        <fullName evidence="1">Methyltransferase domain-containing protein</fullName>
    </recommendedName>
</protein>
<reference evidence="2 3" key="1">
    <citation type="journal article" date="2016" name="Nat. Commun.">
        <title>Thousands of microbial genomes shed light on interconnected biogeochemical processes in an aquifer system.</title>
        <authorList>
            <person name="Anantharaman K."/>
            <person name="Brown C.T."/>
            <person name="Hug L.A."/>
            <person name="Sharon I."/>
            <person name="Castelle C.J."/>
            <person name="Probst A.J."/>
            <person name="Thomas B.C."/>
            <person name="Singh A."/>
            <person name="Wilkins M.J."/>
            <person name="Karaoz U."/>
            <person name="Brodie E.L."/>
            <person name="Williams K.H."/>
            <person name="Hubbard S.S."/>
            <person name="Banfield J.F."/>
        </authorList>
    </citation>
    <scope>NUCLEOTIDE SEQUENCE [LARGE SCALE GENOMIC DNA]</scope>
</reference>
<dbReference type="InterPro" id="IPR029063">
    <property type="entry name" value="SAM-dependent_MTases_sf"/>
</dbReference>
<comment type="caution">
    <text evidence="2">The sequence shown here is derived from an EMBL/GenBank/DDBJ whole genome shotgun (WGS) entry which is preliminary data.</text>
</comment>
<dbReference type="AlphaFoldDB" id="A0A1G2QIF5"/>
<dbReference type="InterPro" id="IPR025714">
    <property type="entry name" value="Methyltranfer_dom"/>
</dbReference>
<evidence type="ECO:0000259" key="1">
    <source>
        <dbReference type="Pfam" id="PF13847"/>
    </source>
</evidence>
<gene>
    <name evidence="2" type="ORF">A2569_01385</name>
</gene>
<accession>A0A1G2QIF5</accession>
<evidence type="ECO:0000313" key="3">
    <source>
        <dbReference type="Proteomes" id="UP000177090"/>
    </source>
</evidence>
<dbReference type="Proteomes" id="UP000177090">
    <property type="component" value="Unassembled WGS sequence"/>
</dbReference>